<sequence>MIDCIKEVELEVERLGVVNTGCNFSKQYLEFRIQMLNSTVGVRSTSRIEVRIMNDKGKQIWNEARKLFNIKLELSSVLKKAEDDGYPNGTDIVAIYKSVENDLGNMLGELNSLGYSTSFPNIKGNSHTTASHPTALAVVSPIMSSGRSTSVPLSAVTPLPVAVSHTMVSPIPLTPHQLPFLPPSTLSLLPPPRRWTWRWWMQMQSTKRQRERRSVSHPRL</sequence>
<organism evidence="1 2">
    <name type="scientific">Prunus armeniaca</name>
    <name type="common">Apricot</name>
    <name type="synonym">Armeniaca vulgaris</name>
    <dbReference type="NCBI Taxonomy" id="36596"/>
    <lineage>
        <taxon>Eukaryota</taxon>
        <taxon>Viridiplantae</taxon>
        <taxon>Streptophyta</taxon>
        <taxon>Embryophyta</taxon>
        <taxon>Tracheophyta</taxon>
        <taxon>Spermatophyta</taxon>
        <taxon>Magnoliopsida</taxon>
        <taxon>eudicotyledons</taxon>
        <taxon>Gunneridae</taxon>
        <taxon>Pentapetalae</taxon>
        <taxon>rosids</taxon>
        <taxon>fabids</taxon>
        <taxon>Rosales</taxon>
        <taxon>Rosaceae</taxon>
        <taxon>Amygdaloideae</taxon>
        <taxon>Amygdaleae</taxon>
        <taxon>Prunus</taxon>
    </lineage>
</organism>
<dbReference type="AlphaFoldDB" id="A0A6J5V704"/>
<accession>A0A6J5V704</accession>
<dbReference type="Proteomes" id="UP000507222">
    <property type="component" value="Unassembled WGS sequence"/>
</dbReference>
<protein>
    <submittedName>
        <fullName evidence="1">Uncharacterized protein</fullName>
    </submittedName>
</protein>
<evidence type="ECO:0000313" key="2">
    <source>
        <dbReference type="Proteomes" id="UP000507222"/>
    </source>
</evidence>
<evidence type="ECO:0000313" key="1">
    <source>
        <dbReference type="EMBL" id="CAB4284806.1"/>
    </source>
</evidence>
<proteinExistence type="predicted"/>
<name>A0A6J5V704_PRUAR</name>
<reference evidence="1 2" key="1">
    <citation type="submission" date="2020-05" db="EMBL/GenBank/DDBJ databases">
        <authorList>
            <person name="Campoy J."/>
            <person name="Schneeberger K."/>
            <person name="Spophaly S."/>
        </authorList>
    </citation>
    <scope>NUCLEOTIDE SEQUENCE [LARGE SCALE GENOMIC DNA]</scope>
    <source>
        <strain evidence="1">PruArmRojPasFocal</strain>
    </source>
</reference>
<dbReference type="EMBL" id="CAEKDK010000006">
    <property type="protein sequence ID" value="CAB4284806.1"/>
    <property type="molecule type" value="Genomic_DNA"/>
</dbReference>
<gene>
    <name evidence="1" type="ORF">CURHAP_LOCUS40433</name>
</gene>